<dbReference type="EMBL" id="SGSU01000009">
    <property type="protein sequence ID" value="RZG66880.1"/>
    <property type="molecule type" value="Genomic_DNA"/>
</dbReference>
<reference evidence="2 3" key="1">
    <citation type="submission" date="2019-02" db="EMBL/GenBank/DDBJ databases">
        <title>The Batch Genome Submission of Acinetobacter spp. strains.</title>
        <authorList>
            <person name="Qin J."/>
            <person name="Hu Y."/>
            <person name="Ye H."/>
            <person name="Wei L."/>
            <person name="Feng Y."/>
            <person name="Zong Z."/>
        </authorList>
    </citation>
    <scope>NUCLEOTIDE SEQUENCE [LARGE SCALE GENOMIC DNA]</scope>
    <source>
        <strain evidence="2 3">WCHABo060081</strain>
    </source>
</reference>
<accession>A0A4Q7AY14</accession>
<comment type="caution">
    <text evidence="2">The sequence shown here is derived from an EMBL/GenBank/DDBJ whole genome shotgun (WGS) entry which is preliminary data.</text>
</comment>
<gene>
    <name evidence="2" type="ORF">EXE25_09380</name>
</gene>
<evidence type="ECO:0000256" key="1">
    <source>
        <dbReference type="SAM" id="Phobius"/>
    </source>
</evidence>
<feature type="transmembrane region" description="Helical" evidence="1">
    <location>
        <begin position="117"/>
        <end position="136"/>
    </location>
</feature>
<dbReference type="RefSeq" id="WP_130145742.1">
    <property type="nucleotide sequence ID" value="NZ_SGSU01000009.1"/>
</dbReference>
<sequence>MKNFLAFLFGGLFAVGLMVSGMANPEKVLNFLDITGQWDPSLAFVMGGAICVAFIPFQRAVRHPEIKTVYGENIELPQNTHLDAKLIAGSCLFGIGWGIAGICPAPSFTLIGLGHYQALYFIGAMFAGVWLHRIWAGGSK</sequence>
<dbReference type="AlphaFoldDB" id="A0A4Q7AY14"/>
<dbReference type="STRING" id="202951.GCA_001485025_00586"/>
<dbReference type="InterPro" id="IPR046513">
    <property type="entry name" value="DUF6691"/>
</dbReference>
<keyword evidence="1" id="KW-1133">Transmembrane helix</keyword>
<evidence type="ECO:0000313" key="2">
    <source>
        <dbReference type="EMBL" id="RZG66880.1"/>
    </source>
</evidence>
<dbReference type="Proteomes" id="UP000293483">
    <property type="component" value="Unassembled WGS sequence"/>
</dbReference>
<name>A0A4Q7AY14_9GAMM</name>
<proteinExistence type="predicted"/>
<feature type="transmembrane region" description="Helical" evidence="1">
    <location>
        <begin position="41"/>
        <end position="57"/>
    </location>
</feature>
<protein>
    <submittedName>
        <fullName evidence="2">YeeE/YedE family protein</fullName>
    </submittedName>
</protein>
<dbReference type="Pfam" id="PF20398">
    <property type="entry name" value="DUF6691"/>
    <property type="match status" value="1"/>
</dbReference>
<evidence type="ECO:0000313" key="3">
    <source>
        <dbReference type="Proteomes" id="UP000293483"/>
    </source>
</evidence>
<keyword evidence="1" id="KW-0812">Transmembrane</keyword>
<keyword evidence="1" id="KW-0472">Membrane</keyword>
<feature type="transmembrane region" description="Helical" evidence="1">
    <location>
        <begin position="86"/>
        <end position="111"/>
    </location>
</feature>
<organism evidence="2 3">
    <name type="scientific">Acinetobacter bouvetii</name>
    <dbReference type="NCBI Taxonomy" id="202951"/>
    <lineage>
        <taxon>Bacteria</taxon>
        <taxon>Pseudomonadati</taxon>
        <taxon>Pseudomonadota</taxon>
        <taxon>Gammaproteobacteria</taxon>
        <taxon>Moraxellales</taxon>
        <taxon>Moraxellaceae</taxon>
        <taxon>Acinetobacter</taxon>
    </lineage>
</organism>